<comment type="caution">
    <text evidence="6">Lacks conserved residue(s) required for the propagation of feature annotation.</text>
</comment>
<evidence type="ECO:0000256" key="6">
    <source>
        <dbReference type="HAMAP-Rule" id="MF_02207"/>
    </source>
</evidence>
<feature type="binding site" evidence="6">
    <location>
        <begin position="156"/>
        <end position="158"/>
    </location>
    <ligand>
        <name>ATP</name>
        <dbReference type="ChEBI" id="CHEBI:30616"/>
    </ligand>
</feature>
<sequence length="334" mass="35630">MFFRTDIGIDLGTASVLVYIKDKGIVLQEPSVVAIDKNTNKLLAVGEDARRMLGRTPGNIIAIRPLKDGVISDYEVTQRMLKYFIEKSSGKSIIRPRIVVCVPSGVTEVEKRAVIQASNQAGARKTYLIEEPIASAIGAGIDITEPSGNMIIDIGGGTTDVAVISLGGIVISNSIKIAGNMFDEAIARYVRKKHNVMIGERSAEDLKINVGTAYKRKETVVGEIRGRYLMSGLPKVIQVTSDEMLEALQEPVTAIADVVHSVLEKTPPELAADIGNKGMVMTGGGSLLHGLDKLIEERTGISVTIADDPISCVAVGTGKSLASIEFLEKSVLTG</sequence>
<gene>
    <name evidence="6 7" type="primary">mreB</name>
    <name evidence="7" type="ORF">CLPU_2c01540</name>
</gene>
<name>A0A0L0WDZ7_GOTPU</name>
<dbReference type="GO" id="GO:0008360">
    <property type="term" value="P:regulation of cell shape"/>
    <property type="evidence" value="ECO:0007669"/>
    <property type="project" value="UniProtKB-UniRule"/>
</dbReference>
<keyword evidence="4 6" id="KW-0133">Cell shape</keyword>
<dbReference type="NCBIfam" id="NF010539">
    <property type="entry name" value="PRK13927.1"/>
    <property type="match status" value="1"/>
</dbReference>
<comment type="similarity">
    <text evidence="5 6">Belongs to the FtsA/MreB family.</text>
</comment>
<reference evidence="8" key="1">
    <citation type="submission" date="2015-07" db="EMBL/GenBank/DDBJ databases">
        <title>Draft genome sequence of the purine-degrading Gottschalkia purinilyticum DSM 1384 (formerly Clostridium purinilyticum).</title>
        <authorList>
            <person name="Poehlein A."/>
            <person name="Schiel-Bengelsdorf B."/>
            <person name="Bengelsdorf F.R."/>
            <person name="Daniel R."/>
            <person name="Duerre P."/>
        </authorList>
    </citation>
    <scope>NUCLEOTIDE SEQUENCE [LARGE SCALE GENOMIC DNA]</scope>
    <source>
        <strain evidence="8">DSM 1384</strain>
    </source>
</reference>
<dbReference type="GO" id="GO:0005524">
    <property type="term" value="F:ATP binding"/>
    <property type="evidence" value="ECO:0007669"/>
    <property type="project" value="UniProtKB-KW"/>
</dbReference>
<dbReference type="EMBL" id="LGSS01000002">
    <property type="protein sequence ID" value="KNF09702.1"/>
    <property type="molecule type" value="Genomic_DNA"/>
</dbReference>
<accession>A0A0L0WDZ7</accession>
<dbReference type="InterPro" id="IPR056546">
    <property type="entry name" value="MreB_MamK-like"/>
</dbReference>
<dbReference type="PRINTS" id="PR01652">
    <property type="entry name" value="SHAPEPROTEIN"/>
</dbReference>
<dbReference type="NCBIfam" id="TIGR00904">
    <property type="entry name" value="mreB"/>
    <property type="match status" value="1"/>
</dbReference>
<comment type="caution">
    <text evidence="7">The sequence shown here is derived from an EMBL/GenBank/DDBJ whole genome shotgun (WGS) entry which is preliminary data.</text>
</comment>
<dbReference type="RefSeq" id="WP_050354088.1">
    <property type="nucleotide sequence ID" value="NZ_LGSS01000002.1"/>
</dbReference>
<evidence type="ECO:0000313" key="8">
    <source>
        <dbReference type="Proteomes" id="UP000037267"/>
    </source>
</evidence>
<evidence type="ECO:0000256" key="5">
    <source>
        <dbReference type="ARBA" id="ARBA00023458"/>
    </source>
</evidence>
<dbReference type="AlphaFoldDB" id="A0A0L0WDZ7"/>
<dbReference type="GO" id="GO:0000902">
    <property type="term" value="P:cell morphogenesis"/>
    <property type="evidence" value="ECO:0007669"/>
    <property type="project" value="InterPro"/>
</dbReference>
<dbReference type="Proteomes" id="UP000037267">
    <property type="component" value="Unassembled WGS sequence"/>
</dbReference>
<dbReference type="PANTHER" id="PTHR42749:SF4">
    <property type="entry name" value="CELL SHAPE-DETERMINING PROTEIN MBL"/>
    <property type="match status" value="1"/>
</dbReference>
<dbReference type="CDD" id="cd10225">
    <property type="entry name" value="ASKHA_NBD_MreB-like"/>
    <property type="match status" value="1"/>
</dbReference>
<keyword evidence="3 6" id="KW-0067">ATP-binding</keyword>
<evidence type="ECO:0000256" key="4">
    <source>
        <dbReference type="ARBA" id="ARBA00022960"/>
    </source>
</evidence>
<dbReference type="GO" id="GO:0005737">
    <property type="term" value="C:cytoplasm"/>
    <property type="evidence" value="ECO:0007669"/>
    <property type="project" value="UniProtKB-SubCell"/>
</dbReference>
<dbReference type="PANTHER" id="PTHR42749">
    <property type="entry name" value="CELL SHAPE-DETERMINING PROTEIN MREB"/>
    <property type="match status" value="1"/>
</dbReference>
<organism evidence="7 8">
    <name type="scientific">Gottschalkia purinilytica</name>
    <name type="common">Clostridium purinilyticum</name>
    <dbReference type="NCBI Taxonomy" id="1503"/>
    <lineage>
        <taxon>Bacteria</taxon>
        <taxon>Bacillati</taxon>
        <taxon>Bacillota</taxon>
        <taxon>Tissierellia</taxon>
        <taxon>Tissierellales</taxon>
        <taxon>Gottschalkiaceae</taxon>
        <taxon>Gottschalkia</taxon>
    </lineage>
</organism>
<comment type="subunit">
    <text evidence="6">Forms polymers.</text>
</comment>
<feature type="binding site" evidence="6">
    <location>
        <begin position="204"/>
        <end position="207"/>
    </location>
    <ligand>
        <name>ATP</name>
        <dbReference type="ChEBI" id="CHEBI:30616"/>
    </ligand>
</feature>
<protein>
    <recommendedName>
        <fullName evidence="6">Cell shape-determining protein MreB</fullName>
    </recommendedName>
</protein>
<evidence type="ECO:0000256" key="2">
    <source>
        <dbReference type="ARBA" id="ARBA00022741"/>
    </source>
</evidence>
<dbReference type="InterPro" id="IPR004753">
    <property type="entry name" value="MreB"/>
</dbReference>
<dbReference type="SUPFAM" id="SSF53067">
    <property type="entry name" value="Actin-like ATPase domain"/>
    <property type="match status" value="2"/>
</dbReference>
<evidence type="ECO:0000256" key="1">
    <source>
        <dbReference type="ARBA" id="ARBA00022490"/>
    </source>
</evidence>
<keyword evidence="1 6" id="KW-0963">Cytoplasm</keyword>
<dbReference type="HAMAP" id="MF_02207">
    <property type="entry name" value="MreB"/>
    <property type="match status" value="1"/>
</dbReference>
<comment type="subcellular location">
    <subcellularLocation>
        <location evidence="6">Cytoplasm</location>
    </subcellularLocation>
    <text evidence="6">Membrane-associated.</text>
</comment>
<dbReference type="PATRIC" id="fig|1503.3.peg.1649"/>
<evidence type="ECO:0000256" key="3">
    <source>
        <dbReference type="ARBA" id="ARBA00022840"/>
    </source>
</evidence>
<feature type="binding site" evidence="6">
    <location>
        <begin position="284"/>
        <end position="287"/>
    </location>
    <ligand>
        <name>ATP</name>
        <dbReference type="ChEBI" id="CHEBI:30616"/>
    </ligand>
</feature>
<proteinExistence type="inferred from homology"/>
<dbReference type="Gene3D" id="3.30.420.40">
    <property type="match status" value="2"/>
</dbReference>
<dbReference type="OrthoDB" id="9768127at2"/>
<evidence type="ECO:0000313" key="7">
    <source>
        <dbReference type="EMBL" id="KNF09702.1"/>
    </source>
</evidence>
<comment type="function">
    <text evidence="6">Forms membrane-associated dynamic filaments that are essential for cell shape determination. Acts by regulating cell wall synthesis and cell elongation, and thus cell shape. A feedback loop between cell geometry and MreB localization may maintain elongated cell shape by targeting cell wall growth to regions of negative cell wall curvature.</text>
</comment>
<dbReference type="Pfam" id="PF06723">
    <property type="entry name" value="MreB_Mbl"/>
    <property type="match status" value="1"/>
</dbReference>
<dbReference type="STRING" id="1503.CLPU_2c01540"/>
<dbReference type="InterPro" id="IPR043129">
    <property type="entry name" value="ATPase_NBD"/>
</dbReference>
<keyword evidence="2 6" id="KW-0547">Nucleotide-binding</keyword>
<keyword evidence="8" id="KW-1185">Reference proteome</keyword>